<sequence length="255" mass="28740">MMQLTDSHAHLDDESFANDRKEVIDRARQAGVTNIVVPAVDRASWNRIAALQDRQKGVHAAYGMHPMFLNQHRPEHLDQLPEWLENHPAVAIGEIGLDYFVEGLDAEKQRHYFQSQLAIARDLKLPVIVHARRAVDEVISSIRQMGGLTGVVHSFSGSQQQAEQLWKAGFLIGLGGPLTYERAQRLRRIVTDMPLEYLLLETDAPDQPGSNHRGERNEPAHIVDVLQTVASLRNELPDTIAEATTNNARRLFRFP</sequence>
<keyword evidence="2 4" id="KW-0479">Metal-binding</keyword>
<evidence type="ECO:0000256" key="3">
    <source>
        <dbReference type="ARBA" id="ARBA00022801"/>
    </source>
</evidence>
<dbReference type="PROSITE" id="PS01090">
    <property type="entry name" value="TATD_2"/>
    <property type="match status" value="1"/>
</dbReference>
<keyword evidence="3" id="KW-0378">Hydrolase</keyword>
<dbReference type="NCBIfam" id="TIGR00010">
    <property type="entry name" value="YchF/TatD family DNA exonuclease"/>
    <property type="match status" value="1"/>
</dbReference>
<dbReference type="GO" id="GO:0046872">
    <property type="term" value="F:metal ion binding"/>
    <property type="evidence" value="ECO:0007669"/>
    <property type="project" value="UniProtKB-KW"/>
</dbReference>
<gene>
    <name evidence="5" type="ORF">EZM97_08215</name>
</gene>
<comment type="similarity">
    <text evidence="1">Belongs to the metallo-dependent hydrolases superfamily. TatD-type hydrolase family.</text>
</comment>
<feature type="binding site" evidence="4">
    <location>
        <position position="10"/>
    </location>
    <ligand>
        <name>a divalent metal cation</name>
        <dbReference type="ChEBI" id="CHEBI:60240"/>
        <label>1</label>
    </ligand>
</feature>
<evidence type="ECO:0000256" key="2">
    <source>
        <dbReference type="ARBA" id="ARBA00022723"/>
    </source>
</evidence>
<dbReference type="Proteomes" id="UP000291822">
    <property type="component" value="Unassembled WGS sequence"/>
</dbReference>
<dbReference type="Gene3D" id="3.20.20.140">
    <property type="entry name" value="Metal-dependent hydrolases"/>
    <property type="match status" value="1"/>
</dbReference>
<dbReference type="SUPFAM" id="SSF51556">
    <property type="entry name" value="Metallo-dependent hydrolases"/>
    <property type="match status" value="1"/>
</dbReference>
<feature type="binding site" evidence="4">
    <location>
        <position position="153"/>
    </location>
    <ligand>
        <name>a divalent metal cation</name>
        <dbReference type="ChEBI" id="CHEBI:60240"/>
        <label>2</label>
    </ligand>
</feature>
<name>A0A4R0Z1H3_9GAMM</name>
<accession>A0A4R0Z1H3</accession>
<dbReference type="Pfam" id="PF01026">
    <property type="entry name" value="TatD_DNase"/>
    <property type="match status" value="1"/>
</dbReference>
<reference evidence="5 6" key="1">
    <citation type="submission" date="2019-02" db="EMBL/GenBank/DDBJ databases">
        <title>Dyella amyloliquefaciens sp. nov., isolated from forest soil.</title>
        <authorList>
            <person name="Gao Z.-H."/>
            <person name="Qiu L.-H."/>
        </authorList>
    </citation>
    <scope>NUCLEOTIDE SEQUENCE [LARGE SCALE GENOMIC DNA]</scope>
    <source>
        <strain evidence="5 6">KACC 12747</strain>
    </source>
</reference>
<dbReference type="GO" id="GO:0016788">
    <property type="term" value="F:hydrolase activity, acting on ester bonds"/>
    <property type="evidence" value="ECO:0007669"/>
    <property type="project" value="InterPro"/>
</dbReference>
<dbReference type="AlphaFoldDB" id="A0A4R0Z1H3"/>
<evidence type="ECO:0000256" key="1">
    <source>
        <dbReference type="ARBA" id="ARBA00009275"/>
    </source>
</evidence>
<dbReference type="InterPro" id="IPR015991">
    <property type="entry name" value="TatD/YcfH-like"/>
</dbReference>
<keyword evidence="6" id="KW-1185">Reference proteome</keyword>
<dbReference type="CDD" id="cd01310">
    <property type="entry name" value="TatD_DNAse"/>
    <property type="match status" value="1"/>
</dbReference>
<feature type="binding site" evidence="4">
    <location>
        <position position="203"/>
    </location>
    <ligand>
        <name>a divalent metal cation</name>
        <dbReference type="ChEBI" id="CHEBI:60240"/>
        <label>1</label>
    </ligand>
</feature>
<feature type="binding site" evidence="4">
    <location>
        <position position="130"/>
    </location>
    <ligand>
        <name>a divalent metal cation</name>
        <dbReference type="ChEBI" id="CHEBI:60240"/>
        <label>2</label>
    </ligand>
</feature>
<protein>
    <submittedName>
        <fullName evidence="5">TatD family deoxyribonuclease</fullName>
    </submittedName>
</protein>
<dbReference type="FunFam" id="3.20.20.140:FF:000005">
    <property type="entry name" value="TatD family hydrolase"/>
    <property type="match status" value="1"/>
</dbReference>
<dbReference type="InterPro" id="IPR032466">
    <property type="entry name" value="Metal_Hydrolase"/>
</dbReference>
<proteinExistence type="inferred from homology"/>
<comment type="caution">
    <text evidence="5">The sequence shown here is derived from an EMBL/GenBank/DDBJ whole genome shotgun (WGS) entry which is preliminary data.</text>
</comment>
<evidence type="ECO:0000313" key="6">
    <source>
        <dbReference type="Proteomes" id="UP000291822"/>
    </source>
</evidence>
<dbReference type="PANTHER" id="PTHR46124">
    <property type="entry name" value="D-AMINOACYL-TRNA DEACYLASE"/>
    <property type="match status" value="1"/>
</dbReference>
<dbReference type="InterPro" id="IPR018228">
    <property type="entry name" value="DNase_TatD-rel_CS"/>
</dbReference>
<dbReference type="PANTHER" id="PTHR46124:SF3">
    <property type="entry name" value="HYDROLASE"/>
    <property type="match status" value="1"/>
</dbReference>
<evidence type="ECO:0000313" key="5">
    <source>
        <dbReference type="EMBL" id="TCI13258.1"/>
    </source>
</evidence>
<evidence type="ECO:0000256" key="4">
    <source>
        <dbReference type="PIRSR" id="PIRSR005902-1"/>
    </source>
</evidence>
<dbReference type="EMBL" id="SJTG01000001">
    <property type="protein sequence ID" value="TCI13258.1"/>
    <property type="molecule type" value="Genomic_DNA"/>
</dbReference>
<feature type="binding site" evidence="4">
    <location>
        <position position="8"/>
    </location>
    <ligand>
        <name>a divalent metal cation</name>
        <dbReference type="ChEBI" id="CHEBI:60240"/>
        <label>1</label>
    </ligand>
</feature>
<dbReference type="PIRSF" id="PIRSF005902">
    <property type="entry name" value="DNase_TatD"/>
    <property type="match status" value="1"/>
</dbReference>
<organism evidence="5 6">
    <name type="scientific">Dyella soli</name>
    <dbReference type="NCBI Taxonomy" id="522319"/>
    <lineage>
        <taxon>Bacteria</taxon>
        <taxon>Pseudomonadati</taxon>
        <taxon>Pseudomonadota</taxon>
        <taxon>Gammaproteobacteria</taxon>
        <taxon>Lysobacterales</taxon>
        <taxon>Rhodanobacteraceae</taxon>
        <taxon>Dyella</taxon>
    </lineage>
</organism>
<dbReference type="InterPro" id="IPR001130">
    <property type="entry name" value="TatD-like"/>
</dbReference>
<feature type="binding site" evidence="4">
    <location>
        <position position="94"/>
    </location>
    <ligand>
        <name>a divalent metal cation</name>
        <dbReference type="ChEBI" id="CHEBI:60240"/>
        <label>1</label>
    </ligand>
</feature>
<dbReference type="GO" id="GO:0005829">
    <property type="term" value="C:cytosol"/>
    <property type="evidence" value="ECO:0007669"/>
    <property type="project" value="TreeGrafter"/>
</dbReference>
<dbReference type="GO" id="GO:0004536">
    <property type="term" value="F:DNA nuclease activity"/>
    <property type="evidence" value="ECO:0007669"/>
    <property type="project" value="InterPro"/>
</dbReference>